<feature type="compositionally biased region" description="Basic residues" evidence="1">
    <location>
        <begin position="1"/>
        <end position="19"/>
    </location>
</feature>
<evidence type="ECO:0000256" key="1">
    <source>
        <dbReference type="SAM" id="MobiDB-lite"/>
    </source>
</evidence>
<sequence length="65" mass="6929">IARSSCKTRRRRGLPAPRRRPQEAAPAHPRGPTTPGLTSMSAQSASRSIRALVGQVLPNCFCGSC</sequence>
<feature type="compositionally biased region" description="Polar residues" evidence="1">
    <location>
        <begin position="35"/>
        <end position="46"/>
    </location>
</feature>
<dbReference type="Gramene" id="AET1Gv20168100.5">
    <property type="protein sequence ID" value="AET1Gv20168100.5"/>
    <property type="gene ID" value="AET1Gv20168100"/>
</dbReference>
<evidence type="ECO:0000313" key="2">
    <source>
        <dbReference type="EnsemblPlants" id="AET1Gv20168100.5"/>
    </source>
</evidence>
<dbReference type="Proteomes" id="UP000015105">
    <property type="component" value="Chromosome 1D"/>
</dbReference>
<reference evidence="2" key="5">
    <citation type="journal article" date="2021" name="G3 (Bethesda)">
        <title>Aegilops tauschii genome assembly Aet v5.0 features greater sequence contiguity and improved annotation.</title>
        <authorList>
            <person name="Wang L."/>
            <person name="Zhu T."/>
            <person name="Rodriguez J.C."/>
            <person name="Deal K.R."/>
            <person name="Dubcovsky J."/>
            <person name="McGuire P.E."/>
            <person name="Lux T."/>
            <person name="Spannagl M."/>
            <person name="Mayer K.F.X."/>
            <person name="Baldrich P."/>
            <person name="Meyers B.C."/>
            <person name="Huo N."/>
            <person name="Gu Y.Q."/>
            <person name="Zhou H."/>
            <person name="Devos K.M."/>
            <person name="Bennetzen J.L."/>
            <person name="Unver T."/>
            <person name="Budak H."/>
            <person name="Gulick P.J."/>
            <person name="Galiba G."/>
            <person name="Kalapos B."/>
            <person name="Nelson D.R."/>
            <person name="Li P."/>
            <person name="You F.M."/>
            <person name="Luo M.C."/>
            <person name="Dvorak J."/>
        </authorList>
    </citation>
    <scope>NUCLEOTIDE SEQUENCE [LARGE SCALE GENOMIC DNA]</scope>
    <source>
        <strain evidence="2">cv. AL8/78</strain>
    </source>
</reference>
<evidence type="ECO:0000313" key="3">
    <source>
        <dbReference type="Proteomes" id="UP000015105"/>
    </source>
</evidence>
<protein>
    <submittedName>
        <fullName evidence="2">Uncharacterized protein</fullName>
    </submittedName>
</protein>
<reference evidence="2" key="3">
    <citation type="journal article" date="2017" name="Nature">
        <title>Genome sequence of the progenitor of the wheat D genome Aegilops tauschii.</title>
        <authorList>
            <person name="Luo M.C."/>
            <person name="Gu Y.Q."/>
            <person name="Puiu D."/>
            <person name="Wang H."/>
            <person name="Twardziok S.O."/>
            <person name="Deal K.R."/>
            <person name="Huo N."/>
            <person name="Zhu T."/>
            <person name="Wang L."/>
            <person name="Wang Y."/>
            <person name="McGuire P.E."/>
            <person name="Liu S."/>
            <person name="Long H."/>
            <person name="Ramasamy R.K."/>
            <person name="Rodriguez J.C."/>
            <person name="Van S.L."/>
            <person name="Yuan L."/>
            <person name="Wang Z."/>
            <person name="Xia Z."/>
            <person name="Xiao L."/>
            <person name="Anderson O.D."/>
            <person name="Ouyang S."/>
            <person name="Liang Y."/>
            <person name="Zimin A.V."/>
            <person name="Pertea G."/>
            <person name="Qi P."/>
            <person name="Bennetzen J.L."/>
            <person name="Dai X."/>
            <person name="Dawson M.W."/>
            <person name="Muller H.G."/>
            <person name="Kugler K."/>
            <person name="Rivarola-Duarte L."/>
            <person name="Spannagl M."/>
            <person name="Mayer K.F.X."/>
            <person name="Lu F.H."/>
            <person name="Bevan M.W."/>
            <person name="Leroy P."/>
            <person name="Li P."/>
            <person name="You F.M."/>
            <person name="Sun Q."/>
            <person name="Liu Z."/>
            <person name="Lyons E."/>
            <person name="Wicker T."/>
            <person name="Salzberg S.L."/>
            <person name="Devos K.M."/>
            <person name="Dvorak J."/>
        </authorList>
    </citation>
    <scope>NUCLEOTIDE SEQUENCE [LARGE SCALE GENOMIC DNA]</scope>
    <source>
        <strain evidence="2">cv. AL8/78</strain>
    </source>
</reference>
<keyword evidence="3" id="KW-1185">Reference proteome</keyword>
<reference evidence="3" key="2">
    <citation type="journal article" date="2017" name="Nat. Plants">
        <title>The Aegilops tauschii genome reveals multiple impacts of transposons.</title>
        <authorList>
            <person name="Zhao G."/>
            <person name="Zou C."/>
            <person name="Li K."/>
            <person name="Wang K."/>
            <person name="Li T."/>
            <person name="Gao L."/>
            <person name="Zhang X."/>
            <person name="Wang H."/>
            <person name="Yang Z."/>
            <person name="Liu X."/>
            <person name="Jiang W."/>
            <person name="Mao L."/>
            <person name="Kong X."/>
            <person name="Jiao Y."/>
            <person name="Jia J."/>
        </authorList>
    </citation>
    <scope>NUCLEOTIDE SEQUENCE [LARGE SCALE GENOMIC DNA]</scope>
    <source>
        <strain evidence="3">cv. AL8/78</strain>
    </source>
</reference>
<accession>A0A452XUL7</accession>
<dbReference type="EnsemblPlants" id="AET1Gv20168100.5">
    <property type="protein sequence ID" value="AET1Gv20168100.5"/>
    <property type="gene ID" value="AET1Gv20168100"/>
</dbReference>
<organism evidence="2 3">
    <name type="scientific">Aegilops tauschii subsp. strangulata</name>
    <name type="common">Goatgrass</name>
    <dbReference type="NCBI Taxonomy" id="200361"/>
    <lineage>
        <taxon>Eukaryota</taxon>
        <taxon>Viridiplantae</taxon>
        <taxon>Streptophyta</taxon>
        <taxon>Embryophyta</taxon>
        <taxon>Tracheophyta</taxon>
        <taxon>Spermatophyta</taxon>
        <taxon>Magnoliopsida</taxon>
        <taxon>Liliopsida</taxon>
        <taxon>Poales</taxon>
        <taxon>Poaceae</taxon>
        <taxon>BOP clade</taxon>
        <taxon>Pooideae</taxon>
        <taxon>Triticodae</taxon>
        <taxon>Triticeae</taxon>
        <taxon>Triticinae</taxon>
        <taxon>Aegilops</taxon>
    </lineage>
</organism>
<proteinExistence type="predicted"/>
<dbReference type="AlphaFoldDB" id="A0A452XUL7"/>
<reference evidence="3" key="1">
    <citation type="journal article" date="2014" name="Science">
        <title>Ancient hybridizations among the ancestral genomes of bread wheat.</title>
        <authorList>
            <consortium name="International Wheat Genome Sequencing Consortium,"/>
            <person name="Marcussen T."/>
            <person name="Sandve S.R."/>
            <person name="Heier L."/>
            <person name="Spannagl M."/>
            <person name="Pfeifer M."/>
            <person name="Jakobsen K.S."/>
            <person name="Wulff B.B."/>
            <person name="Steuernagel B."/>
            <person name="Mayer K.F."/>
            <person name="Olsen O.A."/>
        </authorList>
    </citation>
    <scope>NUCLEOTIDE SEQUENCE [LARGE SCALE GENOMIC DNA]</scope>
    <source>
        <strain evidence="3">cv. AL8/78</strain>
    </source>
</reference>
<name>A0A452XUL7_AEGTS</name>
<feature type="region of interest" description="Disordered" evidence="1">
    <location>
        <begin position="1"/>
        <end position="46"/>
    </location>
</feature>
<reference evidence="2" key="4">
    <citation type="submission" date="2019-03" db="UniProtKB">
        <authorList>
            <consortium name="EnsemblPlants"/>
        </authorList>
    </citation>
    <scope>IDENTIFICATION</scope>
</reference>